<proteinExistence type="predicted"/>
<evidence type="ECO:0000256" key="1">
    <source>
        <dbReference type="SAM" id="MobiDB-lite"/>
    </source>
</evidence>
<name>A0A1B6K5B0_9HEMI</name>
<feature type="region of interest" description="Disordered" evidence="1">
    <location>
        <begin position="1"/>
        <end position="23"/>
    </location>
</feature>
<sequence length="300" mass="34585">MGKKKYGKPAQITQTQEPDSQQSNGEKRFVNLLHIYTLYKQKLRRLTKEEFVVMLCHGSIGMKAAHKLRTELMKAKEVPNIASFENNVGFLSLPRFMPLVALLAERAGYKLKPSLVKKVIFLNTPQRFQEKFVPLLVYGFWFLGRVISDSLSVKEQVNRGNMFNFAKGDMGFWWAGVKILDWNHYANMEADSCNCLSFVKLDRPKYRFYNNRAILNMHKHPFYFLSDADWDNFMMTIESVQHELVMDDFSFLSENRCYAVSISEESSSVVCTECAEVISDNNSITSEQSVNTLASRESVD</sequence>
<feature type="compositionally biased region" description="Polar residues" evidence="1">
    <location>
        <begin position="11"/>
        <end position="23"/>
    </location>
</feature>
<evidence type="ECO:0000313" key="2">
    <source>
        <dbReference type="EMBL" id="JAT06647.1"/>
    </source>
</evidence>
<dbReference type="AlphaFoldDB" id="A0A1B6K5B0"/>
<protein>
    <submittedName>
        <fullName evidence="2">Uncharacterized protein</fullName>
    </submittedName>
</protein>
<gene>
    <name evidence="2" type="ORF">g.18706</name>
</gene>
<dbReference type="EMBL" id="GECU01001060">
    <property type="protein sequence ID" value="JAT06647.1"/>
    <property type="molecule type" value="Transcribed_RNA"/>
</dbReference>
<reference evidence="2" key="1">
    <citation type="submission" date="2015-11" db="EMBL/GenBank/DDBJ databases">
        <title>De novo transcriptome assembly of four potential Pierce s Disease insect vectors from Arizona vineyards.</title>
        <authorList>
            <person name="Tassone E.E."/>
        </authorList>
    </citation>
    <scope>NUCLEOTIDE SEQUENCE</scope>
</reference>
<accession>A0A1B6K5B0</accession>
<organism evidence="2">
    <name type="scientific">Homalodisca liturata</name>
    <dbReference type="NCBI Taxonomy" id="320908"/>
    <lineage>
        <taxon>Eukaryota</taxon>
        <taxon>Metazoa</taxon>
        <taxon>Ecdysozoa</taxon>
        <taxon>Arthropoda</taxon>
        <taxon>Hexapoda</taxon>
        <taxon>Insecta</taxon>
        <taxon>Pterygota</taxon>
        <taxon>Neoptera</taxon>
        <taxon>Paraneoptera</taxon>
        <taxon>Hemiptera</taxon>
        <taxon>Auchenorrhyncha</taxon>
        <taxon>Membracoidea</taxon>
        <taxon>Cicadellidae</taxon>
        <taxon>Cicadellinae</taxon>
        <taxon>Proconiini</taxon>
        <taxon>Homalodisca</taxon>
    </lineage>
</organism>